<dbReference type="EMBL" id="ASPP01041723">
    <property type="protein sequence ID" value="ETO00179.1"/>
    <property type="molecule type" value="Genomic_DNA"/>
</dbReference>
<proteinExistence type="predicted"/>
<dbReference type="AlphaFoldDB" id="X6LF27"/>
<gene>
    <name evidence="2" type="ORF">RFI_37271</name>
</gene>
<accession>X6LF27</accession>
<reference evidence="2 3" key="1">
    <citation type="journal article" date="2013" name="Curr. Biol.">
        <title>The Genome of the Foraminiferan Reticulomyxa filosa.</title>
        <authorList>
            <person name="Glockner G."/>
            <person name="Hulsmann N."/>
            <person name="Schleicher M."/>
            <person name="Noegel A.A."/>
            <person name="Eichinger L."/>
            <person name="Gallinger C."/>
            <person name="Pawlowski J."/>
            <person name="Sierra R."/>
            <person name="Euteneuer U."/>
            <person name="Pillet L."/>
            <person name="Moustafa A."/>
            <person name="Platzer M."/>
            <person name="Groth M."/>
            <person name="Szafranski K."/>
            <person name="Schliwa M."/>
        </authorList>
    </citation>
    <scope>NUCLEOTIDE SEQUENCE [LARGE SCALE GENOMIC DNA]</scope>
</reference>
<feature type="region of interest" description="Disordered" evidence="1">
    <location>
        <begin position="1"/>
        <end position="27"/>
    </location>
</feature>
<feature type="non-terminal residue" evidence="2">
    <location>
        <position position="106"/>
    </location>
</feature>
<evidence type="ECO:0000313" key="2">
    <source>
        <dbReference type="EMBL" id="ETO00179.1"/>
    </source>
</evidence>
<protein>
    <submittedName>
        <fullName evidence="2">Uncharacterized protein</fullName>
    </submittedName>
</protein>
<feature type="compositionally biased region" description="Polar residues" evidence="1">
    <location>
        <begin position="1"/>
        <end position="13"/>
    </location>
</feature>
<comment type="caution">
    <text evidence="2">The sequence shown here is derived from an EMBL/GenBank/DDBJ whole genome shotgun (WGS) entry which is preliminary data.</text>
</comment>
<keyword evidence="3" id="KW-1185">Reference proteome</keyword>
<name>X6LF27_RETFI</name>
<organism evidence="2 3">
    <name type="scientific">Reticulomyxa filosa</name>
    <dbReference type="NCBI Taxonomy" id="46433"/>
    <lineage>
        <taxon>Eukaryota</taxon>
        <taxon>Sar</taxon>
        <taxon>Rhizaria</taxon>
        <taxon>Retaria</taxon>
        <taxon>Foraminifera</taxon>
        <taxon>Monothalamids</taxon>
        <taxon>Reticulomyxidae</taxon>
        <taxon>Reticulomyxa</taxon>
    </lineage>
</organism>
<sequence>MIKTNLKSGSYSENKNDNKNNNDNKLLQNKNKSCYCQKCYGPNSRVSCNKCQKESSKGYVWHCPEGKNRTHSKGFDLCADCGALQLQWDELNGLSLVERDERFPIR</sequence>
<evidence type="ECO:0000313" key="3">
    <source>
        <dbReference type="Proteomes" id="UP000023152"/>
    </source>
</evidence>
<evidence type="ECO:0000256" key="1">
    <source>
        <dbReference type="SAM" id="MobiDB-lite"/>
    </source>
</evidence>
<dbReference type="Proteomes" id="UP000023152">
    <property type="component" value="Unassembled WGS sequence"/>
</dbReference>